<protein>
    <submittedName>
        <fullName evidence="2">Uncharacterized protein</fullName>
    </submittedName>
</protein>
<feature type="transmembrane region" description="Helical" evidence="1">
    <location>
        <begin position="50"/>
        <end position="69"/>
    </location>
</feature>
<gene>
    <name evidence="2" type="ORF">WT27_13345</name>
    <name evidence="3" type="ORF">WT83_27450</name>
</gene>
<dbReference type="Proteomes" id="UP000062317">
    <property type="component" value="Unassembled WGS sequence"/>
</dbReference>
<keyword evidence="4" id="KW-1185">Reference proteome</keyword>
<comment type="caution">
    <text evidence="2">The sequence shown here is derived from an EMBL/GenBank/DDBJ whole genome shotgun (WGS) entry which is preliminary data.</text>
</comment>
<keyword evidence="1" id="KW-1133">Transmembrane helix</keyword>
<evidence type="ECO:0000256" key="1">
    <source>
        <dbReference type="SAM" id="Phobius"/>
    </source>
</evidence>
<organism evidence="2 4">
    <name type="scientific">Burkholderia territorii</name>
    <dbReference type="NCBI Taxonomy" id="1503055"/>
    <lineage>
        <taxon>Bacteria</taxon>
        <taxon>Pseudomonadati</taxon>
        <taxon>Pseudomonadota</taxon>
        <taxon>Betaproteobacteria</taxon>
        <taxon>Burkholderiales</taxon>
        <taxon>Burkholderiaceae</taxon>
        <taxon>Burkholderia</taxon>
        <taxon>Burkholderia cepacia complex</taxon>
    </lineage>
</organism>
<evidence type="ECO:0000313" key="4">
    <source>
        <dbReference type="Proteomes" id="UP000062317"/>
    </source>
</evidence>
<keyword evidence="1" id="KW-0472">Membrane</keyword>
<dbReference type="AlphaFoldDB" id="A0A106DR55"/>
<accession>A0A106DR55</accession>
<dbReference type="Proteomes" id="UP000068016">
    <property type="component" value="Unassembled WGS sequence"/>
</dbReference>
<keyword evidence="1" id="KW-0812">Transmembrane</keyword>
<evidence type="ECO:0000313" key="5">
    <source>
        <dbReference type="Proteomes" id="UP000068016"/>
    </source>
</evidence>
<evidence type="ECO:0000313" key="2">
    <source>
        <dbReference type="EMBL" id="KVV40905.1"/>
    </source>
</evidence>
<sequence>MGDDVFFFERVSDALYRVHRANAEQVKQVFGILDEATAARTTRYRSFVDVVLLCVLLLVFVGVVVDVAFR</sequence>
<proteinExistence type="predicted"/>
<evidence type="ECO:0000313" key="3">
    <source>
        <dbReference type="EMBL" id="KWN06420.1"/>
    </source>
</evidence>
<name>A0A106DR55_9BURK</name>
<reference evidence="4 5" key="1">
    <citation type="submission" date="2015-11" db="EMBL/GenBank/DDBJ databases">
        <title>Expanding the genomic diversity of Burkholderia species for the development of highly accurate diagnostics.</title>
        <authorList>
            <person name="Sahl J."/>
            <person name="Keim P."/>
            <person name="Wagner D."/>
        </authorList>
    </citation>
    <scope>NUCLEOTIDE SEQUENCE [LARGE SCALE GENOMIC DNA]</scope>
    <source>
        <strain evidence="2 4">MSMB1301WGS</strain>
        <strain evidence="3 5">MSMB793WGS</strain>
    </source>
</reference>
<dbReference type="EMBL" id="LPLZ01000074">
    <property type="protein sequence ID" value="KWN06420.1"/>
    <property type="molecule type" value="Genomic_DNA"/>
</dbReference>
<dbReference type="EMBL" id="LPEQ01000113">
    <property type="protein sequence ID" value="KVV40905.1"/>
    <property type="molecule type" value="Genomic_DNA"/>
</dbReference>